<dbReference type="KEGG" id="soy:115888749"/>
<evidence type="ECO:0000256" key="4">
    <source>
        <dbReference type="SAM" id="MobiDB-lite"/>
    </source>
</evidence>
<feature type="region of interest" description="Disordered" evidence="4">
    <location>
        <begin position="232"/>
        <end position="254"/>
    </location>
</feature>
<dbReference type="SUPFAM" id="SSF47095">
    <property type="entry name" value="HMG-box"/>
    <property type="match status" value="2"/>
</dbReference>
<dbReference type="PRINTS" id="PR00886">
    <property type="entry name" value="HIGHMOBLTY12"/>
</dbReference>
<dbReference type="InterPro" id="IPR036910">
    <property type="entry name" value="HMG_box_dom_sf"/>
</dbReference>
<evidence type="ECO:0000256" key="2">
    <source>
        <dbReference type="PROSITE-ProRule" id="PRU00267"/>
    </source>
</evidence>
<dbReference type="Pfam" id="PF09011">
    <property type="entry name" value="HMG_box_2"/>
    <property type="match status" value="1"/>
</dbReference>
<sequence>MTNFLKSFFLVGQFNRLCLTKRTNNVIFLPSNIGLKQGPKATLETLEIPERPKRSLTAYMQFVAERRPKLLANNPQKKLTEVVKQIAEEWREAHPEIKHKYEELARKDKENYEKRLLQYMNNLTEEQQAALKEINSKDRAASKARRIKREQRKEDKPKKPPPAYFYFVIEHAKGDNKQIRELLIKMKGEWANLTEVEKEKYNVQYAEHKKQYEKELAAWEEKMISEGKKQLVRRRTLKDNALHKKKTRKVKKSK</sequence>
<evidence type="ECO:0000259" key="5">
    <source>
        <dbReference type="PROSITE" id="PS50118"/>
    </source>
</evidence>
<dbReference type="SMART" id="SM00398">
    <property type="entry name" value="HMG"/>
    <property type="match status" value="2"/>
</dbReference>
<dbReference type="GO" id="GO:0005634">
    <property type="term" value="C:nucleus"/>
    <property type="evidence" value="ECO:0007669"/>
    <property type="project" value="UniProtKB-UniRule"/>
</dbReference>
<dbReference type="PROSITE" id="PS50118">
    <property type="entry name" value="HMG_BOX_2"/>
    <property type="match status" value="2"/>
</dbReference>
<dbReference type="AlphaFoldDB" id="A0A6J2YK90"/>
<dbReference type="PANTHER" id="PTHR48112">
    <property type="entry name" value="HIGH MOBILITY GROUP PROTEIN DSP1"/>
    <property type="match status" value="1"/>
</dbReference>
<feature type="domain" description="HMG box" evidence="5">
    <location>
        <begin position="52"/>
        <end position="120"/>
    </location>
</feature>
<gene>
    <name evidence="7" type="primary">LOC115888749</name>
</gene>
<dbReference type="Pfam" id="PF00505">
    <property type="entry name" value="HMG_box"/>
    <property type="match status" value="1"/>
</dbReference>
<dbReference type="GeneID" id="115888749"/>
<evidence type="ECO:0000313" key="7">
    <source>
        <dbReference type="RefSeq" id="XP_030764448.1"/>
    </source>
</evidence>
<dbReference type="Gene3D" id="1.10.30.10">
    <property type="entry name" value="High mobility group box domain"/>
    <property type="match status" value="2"/>
</dbReference>
<dbReference type="CDD" id="cd00084">
    <property type="entry name" value="HMG-box_SF"/>
    <property type="match status" value="1"/>
</dbReference>
<proteinExistence type="predicted"/>
<keyword evidence="1 2" id="KW-0238">DNA-binding</keyword>
<dbReference type="InParanoid" id="A0A6J2YK90"/>
<evidence type="ECO:0000313" key="6">
    <source>
        <dbReference type="Proteomes" id="UP000504635"/>
    </source>
</evidence>
<keyword evidence="2" id="KW-0539">Nucleus</keyword>
<feature type="DNA-binding region" description="HMG box" evidence="2">
    <location>
        <begin position="157"/>
        <end position="220"/>
    </location>
</feature>
<dbReference type="RefSeq" id="XP_030764448.1">
    <property type="nucleotide sequence ID" value="XM_030908588.1"/>
</dbReference>
<protein>
    <submittedName>
        <fullName evidence="7">Transcription factor A, mitochondrial-like</fullName>
    </submittedName>
</protein>
<feature type="coiled-coil region" evidence="3">
    <location>
        <begin position="202"/>
        <end position="229"/>
    </location>
</feature>
<dbReference type="FunCoup" id="A0A6J2YK90">
    <property type="interactions" value="2510"/>
</dbReference>
<dbReference type="Proteomes" id="UP000504635">
    <property type="component" value="Unplaced"/>
</dbReference>
<evidence type="ECO:0000256" key="3">
    <source>
        <dbReference type="SAM" id="Coils"/>
    </source>
</evidence>
<keyword evidence="3" id="KW-0175">Coiled coil</keyword>
<keyword evidence="6" id="KW-1185">Reference proteome</keyword>
<dbReference type="GO" id="GO:0006357">
    <property type="term" value="P:regulation of transcription by RNA polymerase II"/>
    <property type="evidence" value="ECO:0007669"/>
    <property type="project" value="TreeGrafter"/>
</dbReference>
<reference evidence="7" key="1">
    <citation type="submission" date="2025-08" db="UniProtKB">
        <authorList>
            <consortium name="RefSeq"/>
        </authorList>
    </citation>
    <scope>IDENTIFICATION</scope>
    <source>
        <tissue evidence="7">Gonads</tissue>
    </source>
</reference>
<feature type="domain" description="HMG box" evidence="5">
    <location>
        <begin position="157"/>
        <end position="220"/>
    </location>
</feature>
<organism evidence="6 7">
    <name type="scientific">Sitophilus oryzae</name>
    <name type="common">Rice weevil</name>
    <name type="synonym">Curculio oryzae</name>
    <dbReference type="NCBI Taxonomy" id="7048"/>
    <lineage>
        <taxon>Eukaryota</taxon>
        <taxon>Metazoa</taxon>
        <taxon>Ecdysozoa</taxon>
        <taxon>Arthropoda</taxon>
        <taxon>Hexapoda</taxon>
        <taxon>Insecta</taxon>
        <taxon>Pterygota</taxon>
        <taxon>Neoptera</taxon>
        <taxon>Endopterygota</taxon>
        <taxon>Coleoptera</taxon>
        <taxon>Polyphaga</taxon>
        <taxon>Cucujiformia</taxon>
        <taxon>Curculionidae</taxon>
        <taxon>Dryophthorinae</taxon>
        <taxon>Sitophilus</taxon>
    </lineage>
</organism>
<feature type="DNA-binding region" description="HMG box" evidence="2">
    <location>
        <begin position="52"/>
        <end position="120"/>
    </location>
</feature>
<feature type="compositionally biased region" description="Basic residues" evidence="4">
    <location>
        <begin position="243"/>
        <end position="254"/>
    </location>
</feature>
<feature type="region of interest" description="Disordered" evidence="4">
    <location>
        <begin position="135"/>
        <end position="160"/>
    </location>
</feature>
<evidence type="ECO:0000256" key="1">
    <source>
        <dbReference type="ARBA" id="ARBA00023125"/>
    </source>
</evidence>
<dbReference type="GO" id="GO:0003677">
    <property type="term" value="F:DNA binding"/>
    <property type="evidence" value="ECO:0007669"/>
    <property type="project" value="UniProtKB-UniRule"/>
</dbReference>
<dbReference type="PANTHER" id="PTHR48112:SF22">
    <property type="entry name" value="MITOCHONDRIAL TRANSCRIPTION FACTOR A, ISOFORM B"/>
    <property type="match status" value="1"/>
</dbReference>
<name>A0A6J2YK90_SITOR</name>
<dbReference type="InterPro" id="IPR009071">
    <property type="entry name" value="HMG_box_dom"/>
</dbReference>
<dbReference type="OrthoDB" id="5550281at2759"/>
<dbReference type="InterPro" id="IPR050342">
    <property type="entry name" value="HMGB"/>
</dbReference>
<accession>A0A6J2YK90</accession>